<dbReference type="SUPFAM" id="SSF52058">
    <property type="entry name" value="L domain-like"/>
    <property type="match status" value="1"/>
</dbReference>
<evidence type="ECO:0000313" key="2">
    <source>
        <dbReference type="Proteomes" id="UP000265520"/>
    </source>
</evidence>
<protein>
    <submittedName>
        <fullName evidence="1">TIR-NBS-LRR resistance protein</fullName>
    </submittedName>
</protein>
<dbReference type="Gene3D" id="3.80.10.10">
    <property type="entry name" value="Ribonuclease Inhibitor"/>
    <property type="match status" value="1"/>
</dbReference>
<name>A0A392NCQ7_9FABA</name>
<accession>A0A392NCQ7</accession>
<evidence type="ECO:0000313" key="1">
    <source>
        <dbReference type="EMBL" id="MCH96828.1"/>
    </source>
</evidence>
<organism evidence="1 2">
    <name type="scientific">Trifolium medium</name>
    <dbReference type="NCBI Taxonomy" id="97028"/>
    <lineage>
        <taxon>Eukaryota</taxon>
        <taxon>Viridiplantae</taxon>
        <taxon>Streptophyta</taxon>
        <taxon>Embryophyta</taxon>
        <taxon>Tracheophyta</taxon>
        <taxon>Spermatophyta</taxon>
        <taxon>Magnoliopsida</taxon>
        <taxon>eudicotyledons</taxon>
        <taxon>Gunneridae</taxon>
        <taxon>Pentapetalae</taxon>
        <taxon>rosids</taxon>
        <taxon>fabids</taxon>
        <taxon>Fabales</taxon>
        <taxon>Fabaceae</taxon>
        <taxon>Papilionoideae</taxon>
        <taxon>50 kb inversion clade</taxon>
        <taxon>NPAAA clade</taxon>
        <taxon>Hologalegina</taxon>
        <taxon>IRL clade</taxon>
        <taxon>Trifolieae</taxon>
        <taxon>Trifolium</taxon>
    </lineage>
</organism>
<sequence>GCESLLEVDSSIFLLQKLQVLHIGRCTSLKSLSSNTCSPVLTELNAWNCINLQEFSVTFASVDGLALGLTKWNGNELSSSILHKKNLRCFYFPLIECLVDLPENFANYIWLESPLNLEHDPFITLRKLLSSPAFISLKHLTLANIPILSEIPDNFSLLASLESLTLIDIAIRSLPETKYLPRLNWLRVYGCKMLQSIPALSQYIPFFVVWNCESLQTVLSSTCQHDKPNPCFTVLLNCQNLDPQSYHAILKDAIDGIELVARKISKIEEDDIIEYLLPVMPGGEYWFHYRSTQVSFTLELPPNLLGFVYYLVLSQGHMNQCVGFGCDCYLANSSGESIYITSYTRAEMIDYLGDDSDTKIRMESDHVLLWYDPVI</sequence>
<keyword evidence="2" id="KW-1185">Reference proteome</keyword>
<comment type="caution">
    <text evidence="1">The sequence shown here is derived from an EMBL/GenBank/DDBJ whole genome shotgun (WGS) entry which is preliminary data.</text>
</comment>
<feature type="non-terminal residue" evidence="1">
    <location>
        <position position="375"/>
    </location>
</feature>
<dbReference type="EMBL" id="LXQA010033382">
    <property type="protein sequence ID" value="MCH96828.1"/>
    <property type="molecule type" value="Genomic_DNA"/>
</dbReference>
<dbReference type="AlphaFoldDB" id="A0A392NCQ7"/>
<feature type="non-terminal residue" evidence="1">
    <location>
        <position position="1"/>
    </location>
</feature>
<reference evidence="1 2" key="1">
    <citation type="journal article" date="2018" name="Front. Plant Sci.">
        <title>Red Clover (Trifolium pratense) and Zigzag Clover (T. medium) - A Picture of Genomic Similarities and Differences.</title>
        <authorList>
            <person name="Dluhosova J."/>
            <person name="Istvanek J."/>
            <person name="Nedelnik J."/>
            <person name="Repkova J."/>
        </authorList>
    </citation>
    <scope>NUCLEOTIDE SEQUENCE [LARGE SCALE GENOMIC DNA]</scope>
    <source>
        <strain evidence="2">cv. 10/8</strain>
        <tissue evidence="1">Leaf</tissue>
    </source>
</reference>
<dbReference type="InterPro" id="IPR032675">
    <property type="entry name" value="LRR_dom_sf"/>
</dbReference>
<proteinExistence type="predicted"/>
<gene>
    <name evidence="1" type="ORF">A2U01_0017818</name>
</gene>
<dbReference type="Proteomes" id="UP000265520">
    <property type="component" value="Unassembled WGS sequence"/>
</dbReference>